<comment type="caution">
    <text evidence="1">The sequence shown here is derived from an EMBL/GenBank/DDBJ whole genome shotgun (WGS) entry which is preliminary data.</text>
</comment>
<evidence type="ECO:0000313" key="2">
    <source>
        <dbReference type="Proteomes" id="UP000295525"/>
    </source>
</evidence>
<name>A0A4R3MDB6_9BURK</name>
<dbReference type="RefSeq" id="WP_132579338.1">
    <property type="nucleotide sequence ID" value="NZ_SMAJ01000001.1"/>
</dbReference>
<protein>
    <submittedName>
        <fullName evidence="1">DUF2971 family protein</fullName>
    </submittedName>
</protein>
<dbReference type="AlphaFoldDB" id="A0A4R3MDB6"/>
<proteinExistence type="predicted"/>
<dbReference type="EMBL" id="SMAJ01000001">
    <property type="protein sequence ID" value="TCT10903.1"/>
    <property type="molecule type" value="Genomic_DNA"/>
</dbReference>
<dbReference type="Proteomes" id="UP000295525">
    <property type="component" value="Unassembled WGS sequence"/>
</dbReference>
<organism evidence="1 2">
    <name type="scientific">Paralcaligenes ureilyticus</name>
    <dbReference type="NCBI Taxonomy" id="627131"/>
    <lineage>
        <taxon>Bacteria</taxon>
        <taxon>Pseudomonadati</taxon>
        <taxon>Pseudomonadota</taxon>
        <taxon>Betaproteobacteria</taxon>
        <taxon>Burkholderiales</taxon>
        <taxon>Alcaligenaceae</taxon>
        <taxon>Paralcaligenes</taxon>
    </lineage>
</organism>
<accession>A0A4R3MDB6</accession>
<keyword evidence="2" id="KW-1185">Reference proteome</keyword>
<dbReference type="InterPro" id="IPR021352">
    <property type="entry name" value="DUF2971"/>
</dbReference>
<reference evidence="1 2" key="1">
    <citation type="submission" date="2019-03" db="EMBL/GenBank/DDBJ databases">
        <title>Genomic Encyclopedia of Type Strains, Phase IV (KMG-IV): sequencing the most valuable type-strain genomes for metagenomic binning, comparative biology and taxonomic classification.</title>
        <authorList>
            <person name="Goeker M."/>
        </authorList>
    </citation>
    <scope>NUCLEOTIDE SEQUENCE [LARGE SCALE GENOMIC DNA]</scope>
    <source>
        <strain evidence="1 2">DSM 24591</strain>
    </source>
</reference>
<gene>
    <name evidence="1" type="ORF">EDC26_101123</name>
</gene>
<dbReference type="OrthoDB" id="8550178at2"/>
<evidence type="ECO:0000313" key="1">
    <source>
        <dbReference type="EMBL" id="TCT10903.1"/>
    </source>
</evidence>
<sequence>MILYHYCSPEAFLSIIQGKKLWLSRINNMSDYMEGSWIVGIIDEILPSLAQEFGREAAQQVVGQYNRDKFSPYVCCFSEDGDMLSQWRGYANDGYGFSIGFNSEFFPSTTGIPRQAFTEETKLWLCKVEYQLDVQQNFIRRLLELAMRDVTAKAGEIPLGVQEQIAYMSAKMSAKNNGISLPEIPCGGLHELIRQLTGYAVIAKNPAFHEEREHRLIHAPLVIADRTTNQTTDSRFEISDPKHRVTNNRICAYYEFDLSEYINKGIIAEIVKGPKNGTSDNDLAAIFGKMERTDIPIRQSKASYR</sequence>
<dbReference type="Pfam" id="PF11185">
    <property type="entry name" value="DUF2971"/>
    <property type="match status" value="1"/>
</dbReference>